<feature type="domain" description="Tryptophan synthase beta chain-like PALP" evidence="6">
    <location>
        <begin position="23"/>
        <end position="309"/>
    </location>
</feature>
<dbReference type="GO" id="GO:0009097">
    <property type="term" value="P:isoleucine biosynthetic process"/>
    <property type="evidence" value="ECO:0007669"/>
    <property type="project" value="TreeGrafter"/>
</dbReference>
<comment type="cofactor">
    <cofactor evidence="1">
        <name>pyridoxal 5'-phosphate</name>
        <dbReference type="ChEBI" id="CHEBI:597326"/>
    </cofactor>
</comment>
<keyword evidence="3" id="KW-0663">Pyridoxal phosphate</keyword>
<dbReference type="Gene3D" id="3.40.50.1100">
    <property type="match status" value="2"/>
</dbReference>
<dbReference type="EC" id="4.3.1.19" evidence="7"/>
<proteinExistence type="inferred from homology"/>
<dbReference type="GO" id="GO:0030170">
    <property type="term" value="F:pyridoxal phosphate binding"/>
    <property type="evidence" value="ECO:0007669"/>
    <property type="project" value="UniProtKB-ARBA"/>
</dbReference>
<dbReference type="FunFam" id="3.40.50.1100:FF:000005">
    <property type="entry name" value="Threonine dehydratase catabolic"/>
    <property type="match status" value="1"/>
</dbReference>
<evidence type="ECO:0000256" key="4">
    <source>
        <dbReference type="ARBA" id="ARBA00023239"/>
    </source>
</evidence>
<evidence type="ECO:0000256" key="3">
    <source>
        <dbReference type="ARBA" id="ARBA00022898"/>
    </source>
</evidence>
<dbReference type="InterPro" id="IPR050147">
    <property type="entry name" value="Ser/Thr_Dehydratase"/>
</dbReference>
<accession>A0A518EZ75</accession>
<keyword evidence="4 7" id="KW-0456">Lyase</keyword>
<evidence type="ECO:0000313" key="8">
    <source>
        <dbReference type="Proteomes" id="UP000320390"/>
    </source>
</evidence>
<protein>
    <submittedName>
        <fullName evidence="7">L-threonine dehydratase catabolic TdcB</fullName>
        <ecNumber evidence="7">4.3.1.19</ecNumber>
    </submittedName>
</protein>
<comment type="similarity">
    <text evidence="2">Belongs to the serine/threonine dehydratase family.</text>
</comment>
<dbReference type="GO" id="GO:0006567">
    <property type="term" value="P:L-threonine catabolic process"/>
    <property type="evidence" value="ECO:0007669"/>
    <property type="project" value="InterPro"/>
</dbReference>
<dbReference type="GO" id="GO:0004794">
    <property type="term" value="F:threonine deaminase activity"/>
    <property type="evidence" value="ECO:0007669"/>
    <property type="project" value="UniProtKB-EC"/>
</dbReference>
<keyword evidence="8" id="KW-1185">Reference proteome</keyword>
<gene>
    <name evidence="7" type="primary">tdcB_2</name>
    <name evidence="7" type="ORF">Poly30_49610</name>
</gene>
<dbReference type="InterPro" id="IPR005789">
    <property type="entry name" value="Thr_deHydtase_catblc"/>
</dbReference>
<dbReference type="GO" id="GO:0006565">
    <property type="term" value="P:L-serine catabolic process"/>
    <property type="evidence" value="ECO:0007669"/>
    <property type="project" value="TreeGrafter"/>
</dbReference>
<dbReference type="Proteomes" id="UP000320390">
    <property type="component" value="Chromosome"/>
</dbReference>
<dbReference type="PANTHER" id="PTHR48078:SF6">
    <property type="entry name" value="L-THREONINE DEHYDRATASE CATABOLIC TDCB"/>
    <property type="match status" value="1"/>
</dbReference>
<comment type="catalytic activity">
    <reaction evidence="5">
        <text>L-serine = pyruvate + NH4(+)</text>
        <dbReference type="Rhea" id="RHEA:19169"/>
        <dbReference type="ChEBI" id="CHEBI:15361"/>
        <dbReference type="ChEBI" id="CHEBI:28938"/>
        <dbReference type="ChEBI" id="CHEBI:33384"/>
        <dbReference type="EC" id="4.3.1.17"/>
    </reaction>
</comment>
<name>A0A518EZ75_9BACT</name>
<evidence type="ECO:0000313" key="7">
    <source>
        <dbReference type="EMBL" id="QDV09403.1"/>
    </source>
</evidence>
<dbReference type="SUPFAM" id="SSF53686">
    <property type="entry name" value="Tryptophan synthase beta subunit-like PLP-dependent enzymes"/>
    <property type="match status" value="1"/>
</dbReference>
<dbReference type="Pfam" id="PF00291">
    <property type="entry name" value="PALP"/>
    <property type="match status" value="1"/>
</dbReference>
<dbReference type="AlphaFoldDB" id="A0A518EZ75"/>
<evidence type="ECO:0000256" key="2">
    <source>
        <dbReference type="ARBA" id="ARBA00010869"/>
    </source>
</evidence>
<evidence type="ECO:0000259" key="6">
    <source>
        <dbReference type="Pfam" id="PF00291"/>
    </source>
</evidence>
<sequence>MTEPINLEAEIASVRDAAERLKPYIRETPTVYSYTFSEILGSDVHLKLENLQRTGSFKVRGALNKILMLSDEERGRGLVAASAGNHAQGVALAAQLAGCGAKIVMPESTAITKVERTRGYGAEVVLYGANYDEAAAHAVELCEIEGRTAIHPFDDWAIIHGQGTVGLEIARQVPDVEAVILPIGGGGLIAGVALAMKALRPEVKIIGVQAEGASPMVQSIKEGEERIVENPKTLAEGIRVGKVGKRTFEVVRALVDRTLTVTESEIASAVVELLEKNKVVAEAAAVTPVAAMLAGKVRGGSTLVGVISGGNIDLSMLGRLIESGLSLRGTLYRLKLRVADEPGTLRRLLEAVESERGNILDVRHDREGWKVPVGSVDVDLVVELRNADAGPRIDARLREEGFEVMERQRRRLMN</sequence>
<dbReference type="InterPro" id="IPR036052">
    <property type="entry name" value="TrpB-like_PALP_sf"/>
</dbReference>
<dbReference type="RefSeq" id="WP_145203695.1">
    <property type="nucleotide sequence ID" value="NZ_CP036434.1"/>
</dbReference>
<dbReference type="InterPro" id="IPR001926">
    <property type="entry name" value="TrpB-like_PALP"/>
</dbReference>
<dbReference type="CDD" id="cd01562">
    <property type="entry name" value="Thr-dehyd"/>
    <property type="match status" value="1"/>
</dbReference>
<dbReference type="EMBL" id="CP036434">
    <property type="protein sequence ID" value="QDV09403.1"/>
    <property type="molecule type" value="Genomic_DNA"/>
</dbReference>
<dbReference type="GO" id="GO:0003941">
    <property type="term" value="F:L-serine ammonia-lyase activity"/>
    <property type="evidence" value="ECO:0007669"/>
    <property type="project" value="UniProtKB-EC"/>
</dbReference>
<dbReference type="InterPro" id="IPR044561">
    <property type="entry name" value="ACT_ThrD-II-like"/>
</dbReference>
<dbReference type="OrthoDB" id="9811476at2"/>
<evidence type="ECO:0000256" key="1">
    <source>
        <dbReference type="ARBA" id="ARBA00001933"/>
    </source>
</evidence>
<evidence type="ECO:0000256" key="5">
    <source>
        <dbReference type="ARBA" id="ARBA00049406"/>
    </source>
</evidence>
<dbReference type="FunFam" id="3.40.50.1100:FF:000007">
    <property type="entry name" value="L-threonine dehydratase catabolic TdcB"/>
    <property type="match status" value="1"/>
</dbReference>
<dbReference type="NCBIfam" id="TIGR01127">
    <property type="entry name" value="ilvA_1Cterm"/>
    <property type="match status" value="1"/>
</dbReference>
<dbReference type="CDD" id="cd04886">
    <property type="entry name" value="ACT_ThrD-II-like"/>
    <property type="match status" value="1"/>
</dbReference>
<dbReference type="PANTHER" id="PTHR48078">
    <property type="entry name" value="THREONINE DEHYDRATASE, MITOCHONDRIAL-RELATED"/>
    <property type="match status" value="1"/>
</dbReference>
<organism evidence="7 8">
    <name type="scientific">Saltatorellus ferox</name>
    <dbReference type="NCBI Taxonomy" id="2528018"/>
    <lineage>
        <taxon>Bacteria</taxon>
        <taxon>Pseudomonadati</taxon>
        <taxon>Planctomycetota</taxon>
        <taxon>Planctomycetia</taxon>
        <taxon>Planctomycetia incertae sedis</taxon>
        <taxon>Saltatorellus</taxon>
    </lineage>
</organism>
<reference evidence="7 8" key="1">
    <citation type="submission" date="2019-02" db="EMBL/GenBank/DDBJ databases">
        <title>Deep-cultivation of Planctomycetes and their phenomic and genomic characterization uncovers novel biology.</title>
        <authorList>
            <person name="Wiegand S."/>
            <person name="Jogler M."/>
            <person name="Boedeker C."/>
            <person name="Pinto D."/>
            <person name="Vollmers J."/>
            <person name="Rivas-Marin E."/>
            <person name="Kohn T."/>
            <person name="Peeters S.H."/>
            <person name="Heuer A."/>
            <person name="Rast P."/>
            <person name="Oberbeckmann S."/>
            <person name="Bunk B."/>
            <person name="Jeske O."/>
            <person name="Meyerdierks A."/>
            <person name="Storesund J.E."/>
            <person name="Kallscheuer N."/>
            <person name="Luecker S."/>
            <person name="Lage O.M."/>
            <person name="Pohl T."/>
            <person name="Merkel B.J."/>
            <person name="Hornburger P."/>
            <person name="Mueller R.-W."/>
            <person name="Bruemmer F."/>
            <person name="Labrenz M."/>
            <person name="Spormann A.M."/>
            <person name="Op den Camp H."/>
            <person name="Overmann J."/>
            <person name="Amann R."/>
            <person name="Jetten M.S.M."/>
            <person name="Mascher T."/>
            <person name="Medema M.H."/>
            <person name="Devos D.P."/>
            <person name="Kaster A.-K."/>
            <person name="Ovreas L."/>
            <person name="Rohde M."/>
            <person name="Galperin M.Y."/>
            <person name="Jogler C."/>
        </authorList>
    </citation>
    <scope>NUCLEOTIDE SEQUENCE [LARGE SCALE GENOMIC DNA]</scope>
    <source>
        <strain evidence="7 8">Poly30</strain>
    </source>
</reference>